<sequence>MDSDLREIIISTLSSLNIPVSYEKYEGEANTYITFFEYMQTLNSASEDVEDSTLHNIQLNLYYSGEIGNLAKQIMSLLVDNGFTKDYIKDLGYDNETKRYWTAICVNYLENLN</sequence>
<dbReference type="RefSeq" id="WP_077834450.1">
    <property type="nucleotide sequence ID" value="NZ_CP096983.1"/>
</dbReference>
<evidence type="ECO:0000313" key="2">
    <source>
        <dbReference type="Proteomes" id="UP000190951"/>
    </source>
</evidence>
<proteinExistence type="predicted"/>
<dbReference type="STRING" id="84029.CROST_24670"/>
<name>A0A1S8M2J8_9CLOT</name>
<keyword evidence="2" id="KW-1185">Reference proteome</keyword>
<gene>
    <name evidence="1" type="ORF">CROST_025180</name>
</gene>
<evidence type="ECO:0000313" key="1">
    <source>
        <dbReference type="EMBL" id="URZ11801.1"/>
    </source>
</evidence>
<organism evidence="1 2">
    <name type="scientific">Clostridium felsineum</name>
    <dbReference type="NCBI Taxonomy" id="36839"/>
    <lineage>
        <taxon>Bacteria</taxon>
        <taxon>Bacillati</taxon>
        <taxon>Bacillota</taxon>
        <taxon>Clostridia</taxon>
        <taxon>Eubacteriales</taxon>
        <taxon>Clostridiaceae</taxon>
        <taxon>Clostridium</taxon>
    </lineage>
</organism>
<dbReference type="EMBL" id="CP096983">
    <property type="protein sequence ID" value="URZ11801.1"/>
    <property type="molecule type" value="Genomic_DNA"/>
</dbReference>
<protein>
    <submittedName>
        <fullName evidence="1">Uncharacterized protein</fullName>
    </submittedName>
</protein>
<dbReference type="KEGG" id="crw:CROST_025180"/>
<reference evidence="1 2" key="1">
    <citation type="submission" date="2022-04" db="EMBL/GenBank/DDBJ databases">
        <title>Genome sequence of C. roseum typestrain.</title>
        <authorList>
            <person name="Poehlein A."/>
            <person name="Schoch T."/>
            <person name="Duerre P."/>
            <person name="Daniel R."/>
        </authorList>
    </citation>
    <scope>NUCLEOTIDE SEQUENCE [LARGE SCALE GENOMIC DNA]</scope>
    <source>
        <strain evidence="1 2">DSM 7320</strain>
    </source>
</reference>
<dbReference type="Proteomes" id="UP000190951">
    <property type="component" value="Chromosome"/>
</dbReference>
<dbReference type="AlphaFoldDB" id="A0A1S8M2J8"/>
<accession>A0A1S8M2J8</accession>